<reference evidence="2 3" key="1">
    <citation type="journal article" date="2019" name="Sci. Rep.">
        <title>Orb-weaving spider Araneus ventricosus genome elucidates the spidroin gene catalogue.</title>
        <authorList>
            <person name="Kono N."/>
            <person name="Nakamura H."/>
            <person name="Ohtoshi R."/>
            <person name="Moran D.A.P."/>
            <person name="Shinohara A."/>
            <person name="Yoshida Y."/>
            <person name="Fujiwara M."/>
            <person name="Mori M."/>
            <person name="Tomita M."/>
            <person name="Arakawa K."/>
        </authorList>
    </citation>
    <scope>NUCLEOTIDE SEQUENCE [LARGE SCALE GENOMIC DNA]</scope>
</reference>
<dbReference type="EMBL" id="BGPR01030686">
    <property type="protein sequence ID" value="GBO03360.1"/>
    <property type="molecule type" value="Genomic_DNA"/>
</dbReference>
<name>A0A4Y2TV98_ARAVE</name>
<evidence type="ECO:0000313" key="2">
    <source>
        <dbReference type="EMBL" id="GBO03360.1"/>
    </source>
</evidence>
<accession>A0A4Y2TV98</accession>
<keyword evidence="3" id="KW-1185">Reference proteome</keyword>
<sequence>MPCLQLRRRYFKSLQLRVPYNFLSDVFKIFSRAGAIKFCSSDVVTENRFQSRSIFCSSNISLQMISVQVPSKFCSSNISLQNRFSAGAIENFFATQTSLFKIVSERVPNFFAAQTSVFKIASIAGSFNFLQLEPQSSKSFPEQVPSCSSDISQKSFRQVPIKFLQLRHQSSKSLRHQSLNRFQSGCHPILQLSVSLQNGLQCRCHTQCSSDISLQNVSVQCHSEFFAAQTSFKIVSEQVPFNFAAQTSSLQVTSVRGSFNFLQLRHQSLKSEQVPSNFAARTSVFKNRFRAGAIKFFAAQTSSLQNTCQSGAIQFLQLRHPVLKSLQLQSRVPSNFAAQTSVFKIVPEQVPYNFLRAQTSSLQNPFQCGCHTIFAAQTSVFQKFQSRCQQILQLRHQSSKSFQSRLPSNFAAQTRSSLQIFSERVPSIFLQLRRSVFKSLQCGCPYNFCSSDISQNRFRQVPSNFLAQTSVFKSRFRAGAIQFLQLEPPVFKIVDGYHTILQLEHPVFKIASVRVPYNFCSSDISLQKIFFRAGAIAIFLQLRHISLQNRFRAGAVNFCSSDVSLPSFQCRCHHFAAQTSVFKIVSERVPYNFTLRHQSFQKSLQVPFNFFCSSDIQSSKSFQSGYRKFFAAQTSSLQNRFRAGAIKFCSSDISLKIVSGRCHTILRSDISLQNRFSAGASPQFLQLNISLQNRFRAGAIKFFLQLRHPVFKIVSRAGTINFAAQTSVFKIFSERASNFCSSDISLKIVPGGCHQFFCNSNIQSQNYFSAGCHQIFCIRQSSKSVSGAGAIPLQTQTSVFKIVSRVGCHKFFCSLDDDQEPDAIVEETAHLAPHGVPSNPLARSLSKQNLSRGPRPGTNNNEGGYGTAGPNVTSGGYLGLPEGGGGESHTHQR</sequence>
<feature type="compositionally biased region" description="Gly residues" evidence="1">
    <location>
        <begin position="876"/>
        <end position="887"/>
    </location>
</feature>
<feature type="compositionally biased region" description="Polar residues" evidence="1">
    <location>
        <begin position="845"/>
        <end position="862"/>
    </location>
</feature>
<evidence type="ECO:0000313" key="3">
    <source>
        <dbReference type="Proteomes" id="UP000499080"/>
    </source>
</evidence>
<comment type="caution">
    <text evidence="2">The sequence shown here is derived from an EMBL/GenBank/DDBJ whole genome shotgun (WGS) entry which is preliminary data.</text>
</comment>
<protein>
    <submittedName>
        <fullName evidence="2">Uncharacterized protein</fullName>
    </submittedName>
</protein>
<feature type="region of interest" description="Disordered" evidence="1">
    <location>
        <begin position="831"/>
        <end position="893"/>
    </location>
</feature>
<proteinExistence type="predicted"/>
<evidence type="ECO:0000256" key="1">
    <source>
        <dbReference type="SAM" id="MobiDB-lite"/>
    </source>
</evidence>
<dbReference type="Proteomes" id="UP000499080">
    <property type="component" value="Unassembled WGS sequence"/>
</dbReference>
<dbReference type="AlphaFoldDB" id="A0A4Y2TV98"/>
<organism evidence="2 3">
    <name type="scientific">Araneus ventricosus</name>
    <name type="common">Orbweaver spider</name>
    <name type="synonym">Epeira ventricosa</name>
    <dbReference type="NCBI Taxonomy" id="182803"/>
    <lineage>
        <taxon>Eukaryota</taxon>
        <taxon>Metazoa</taxon>
        <taxon>Ecdysozoa</taxon>
        <taxon>Arthropoda</taxon>
        <taxon>Chelicerata</taxon>
        <taxon>Arachnida</taxon>
        <taxon>Araneae</taxon>
        <taxon>Araneomorphae</taxon>
        <taxon>Entelegynae</taxon>
        <taxon>Araneoidea</taxon>
        <taxon>Araneidae</taxon>
        <taxon>Araneus</taxon>
    </lineage>
</organism>
<gene>
    <name evidence="2" type="ORF">AVEN_147254_1</name>
</gene>